<evidence type="ECO:0000256" key="2">
    <source>
        <dbReference type="ARBA" id="ARBA00023315"/>
    </source>
</evidence>
<keyword evidence="2" id="KW-0012">Acyltransferase</keyword>
<dbReference type="Gene3D" id="3.40.630.30">
    <property type="match status" value="1"/>
</dbReference>
<dbReference type="KEGG" id="vcn:VOLCADRAFT_70013"/>
<dbReference type="PANTHER" id="PTHR43420">
    <property type="entry name" value="ACETYLTRANSFERASE"/>
    <property type="match status" value="1"/>
</dbReference>
<dbReference type="eggNOG" id="ENOG502QSZR">
    <property type="taxonomic scope" value="Eukaryota"/>
</dbReference>
<evidence type="ECO:0000313" key="5">
    <source>
        <dbReference type="EMBL" id="EFJ40095.1"/>
    </source>
</evidence>
<evidence type="ECO:0000313" key="6">
    <source>
        <dbReference type="Proteomes" id="UP000001058"/>
    </source>
</evidence>
<name>D8UJJ7_VOLCA</name>
<evidence type="ECO:0000259" key="4">
    <source>
        <dbReference type="PROSITE" id="PS51186"/>
    </source>
</evidence>
<dbReference type="SUPFAM" id="SSF55729">
    <property type="entry name" value="Acyl-CoA N-acyltransferases (Nat)"/>
    <property type="match status" value="1"/>
</dbReference>
<proteinExistence type="predicted"/>
<evidence type="ECO:0000256" key="1">
    <source>
        <dbReference type="ARBA" id="ARBA00022679"/>
    </source>
</evidence>
<feature type="compositionally biased region" description="Pro residues" evidence="3">
    <location>
        <begin position="96"/>
        <end position="107"/>
    </location>
</feature>
<dbReference type="PANTHER" id="PTHR43420:SF44">
    <property type="entry name" value="ACETYLTRANSFERASE YPEA"/>
    <property type="match status" value="1"/>
</dbReference>
<dbReference type="EMBL" id="GL378428">
    <property type="protein sequence ID" value="EFJ40095.1"/>
    <property type="molecule type" value="Genomic_DNA"/>
</dbReference>
<dbReference type="InParanoid" id="D8UJJ7"/>
<dbReference type="GeneID" id="9628290"/>
<keyword evidence="6" id="KW-1185">Reference proteome</keyword>
<dbReference type="PROSITE" id="PS51186">
    <property type="entry name" value="GNAT"/>
    <property type="match status" value="1"/>
</dbReference>
<reference evidence="5 6" key="1">
    <citation type="journal article" date="2010" name="Science">
        <title>Genomic analysis of organismal complexity in the multicellular green alga Volvox carteri.</title>
        <authorList>
            <person name="Prochnik S.E."/>
            <person name="Umen J."/>
            <person name="Nedelcu A.M."/>
            <person name="Hallmann A."/>
            <person name="Miller S.M."/>
            <person name="Nishii I."/>
            <person name="Ferris P."/>
            <person name="Kuo A."/>
            <person name="Mitros T."/>
            <person name="Fritz-Laylin L.K."/>
            <person name="Hellsten U."/>
            <person name="Chapman J."/>
            <person name="Simakov O."/>
            <person name="Rensing S.A."/>
            <person name="Terry A."/>
            <person name="Pangilinan J."/>
            <person name="Kapitonov V."/>
            <person name="Jurka J."/>
            <person name="Salamov A."/>
            <person name="Shapiro H."/>
            <person name="Schmutz J."/>
            <person name="Grimwood J."/>
            <person name="Lindquist E."/>
            <person name="Lucas S."/>
            <person name="Grigoriev I.V."/>
            <person name="Schmitt R."/>
            <person name="Kirk D."/>
            <person name="Rokhsar D.S."/>
        </authorList>
    </citation>
    <scope>NUCLEOTIDE SEQUENCE [LARGE SCALE GENOMIC DNA]</scope>
    <source>
        <strain evidence="6">f. Nagariensis / Eve</strain>
    </source>
</reference>
<feature type="domain" description="N-acetyltransferase" evidence="4">
    <location>
        <begin position="1"/>
        <end position="96"/>
    </location>
</feature>
<evidence type="ECO:0000256" key="3">
    <source>
        <dbReference type="SAM" id="MobiDB-lite"/>
    </source>
</evidence>
<dbReference type="GO" id="GO:0016747">
    <property type="term" value="F:acyltransferase activity, transferring groups other than amino-acyl groups"/>
    <property type="evidence" value="ECO:0007669"/>
    <property type="project" value="InterPro"/>
</dbReference>
<dbReference type="RefSeq" id="XP_002958844.1">
    <property type="nucleotide sequence ID" value="XM_002958798.1"/>
</dbReference>
<dbReference type="Pfam" id="PF08445">
    <property type="entry name" value="FR47"/>
    <property type="match status" value="1"/>
</dbReference>
<dbReference type="InterPro" id="IPR016181">
    <property type="entry name" value="Acyl_CoA_acyltransferase"/>
</dbReference>
<sequence>MGAIVALAAGCEVAGEVSLTNLAVAAHMRGRGLGRRMAVELLTRLGVERYPAFLEVRTDNTAAQALYLRLGFITVGLRKRYNSDGSDSLAMVRQPGPLPPLLLPSLPPSRRLDDGDGDDA</sequence>
<dbReference type="OrthoDB" id="41532at2759"/>
<keyword evidence="1" id="KW-0808">Transferase</keyword>
<dbReference type="InterPro" id="IPR013653">
    <property type="entry name" value="GCN5-like_dom"/>
</dbReference>
<dbReference type="InterPro" id="IPR000182">
    <property type="entry name" value="GNAT_dom"/>
</dbReference>
<dbReference type="InterPro" id="IPR050680">
    <property type="entry name" value="YpeA/RimI_acetyltransf"/>
</dbReference>
<gene>
    <name evidence="5" type="ORF">VOLCADRAFT_70013</name>
</gene>
<dbReference type="STRING" id="3068.D8UJJ7"/>
<accession>D8UJJ7</accession>
<dbReference type="AlphaFoldDB" id="D8UJJ7"/>
<dbReference type="Proteomes" id="UP000001058">
    <property type="component" value="Unassembled WGS sequence"/>
</dbReference>
<organism evidence="6">
    <name type="scientific">Volvox carteri f. nagariensis</name>
    <dbReference type="NCBI Taxonomy" id="3068"/>
    <lineage>
        <taxon>Eukaryota</taxon>
        <taxon>Viridiplantae</taxon>
        <taxon>Chlorophyta</taxon>
        <taxon>core chlorophytes</taxon>
        <taxon>Chlorophyceae</taxon>
        <taxon>CS clade</taxon>
        <taxon>Chlamydomonadales</taxon>
        <taxon>Volvocaceae</taxon>
        <taxon>Volvox</taxon>
    </lineage>
</organism>
<feature type="region of interest" description="Disordered" evidence="3">
    <location>
        <begin position="86"/>
        <end position="120"/>
    </location>
</feature>
<protein>
    <recommendedName>
        <fullName evidence="4">N-acetyltransferase domain-containing protein</fullName>
    </recommendedName>
</protein>